<protein>
    <submittedName>
        <fullName evidence="1">Uncharacterized protein</fullName>
    </submittedName>
</protein>
<name>A0A4Y2RCG1_ARAVE</name>
<sequence>MTFIYIKIEDSSPIVVNPLSIFLLQADIDSTKIFAVVERLGNLFDAGFVLHPHEMSFRAAVTGVLVGFQIFRNQQAVSIEAGVNRTRAFTGCKRDKNNPELKW</sequence>
<dbReference type="EMBL" id="BGPR01016439">
    <property type="protein sequence ID" value="GBN72989.1"/>
    <property type="molecule type" value="Genomic_DNA"/>
</dbReference>
<dbReference type="AlphaFoldDB" id="A0A4Y2RCG1"/>
<dbReference type="Proteomes" id="UP000499080">
    <property type="component" value="Unassembled WGS sequence"/>
</dbReference>
<gene>
    <name evidence="2" type="ORF">AVEN_105119_1</name>
    <name evidence="1" type="ORF">AVEN_167499_1</name>
</gene>
<evidence type="ECO:0000313" key="3">
    <source>
        <dbReference type="Proteomes" id="UP000499080"/>
    </source>
</evidence>
<proteinExistence type="predicted"/>
<organism evidence="1 3">
    <name type="scientific">Araneus ventricosus</name>
    <name type="common">Orbweaver spider</name>
    <name type="synonym">Epeira ventricosa</name>
    <dbReference type="NCBI Taxonomy" id="182803"/>
    <lineage>
        <taxon>Eukaryota</taxon>
        <taxon>Metazoa</taxon>
        <taxon>Ecdysozoa</taxon>
        <taxon>Arthropoda</taxon>
        <taxon>Chelicerata</taxon>
        <taxon>Arachnida</taxon>
        <taxon>Araneae</taxon>
        <taxon>Araneomorphae</taxon>
        <taxon>Entelegynae</taxon>
        <taxon>Araneoidea</taxon>
        <taxon>Araneidae</taxon>
        <taxon>Araneus</taxon>
    </lineage>
</organism>
<comment type="caution">
    <text evidence="1">The sequence shown here is derived from an EMBL/GenBank/DDBJ whole genome shotgun (WGS) entry which is preliminary data.</text>
</comment>
<reference evidence="1 3" key="1">
    <citation type="journal article" date="2019" name="Sci. Rep.">
        <title>Orb-weaving spider Araneus ventricosus genome elucidates the spidroin gene catalogue.</title>
        <authorList>
            <person name="Kono N."/>
            <person name="Nakamura H."/>
            <person name="Ohtoshi R."/>
            <person name="Moran D.A.P."/>
            <person name="Shinohara A."/>
            <person name="Yoshida Y."/>
            <person name="Fujiwara M."/>
            <person name="Mori M."/>
            <person name="Tomita M."/>
            <person name="Arakawa K."/>
        </authorList>
    </citation>
    <scope>NUCLEOTIDE SEQUENCE [LARGE SCALE GENOMIC DNA]</scope>
</reference>
<evidence type="ECO:0000313" key="2">
    <source>
        <dbReference type="EMBL" id="GBN73026.1"/>
    </source>
</evidence>
<evidence type="ECO:0000313" key="1">
    <source>
        <dbReference type="EMBL" id="GBN72989.1"/>
    </source>
</evidence>
<dbReference type="EMBL" id="BGPR01016447">
    <property type="protein sequence ID" value="GBN73026.1"/>
    <property type="molecule type" value="Genomic_DNA"/>
</dbReference>
<accession>A0A4Y2RCG1</accession>
<keyword evidence="3" id="KW-1185">Reference proteome</keyword>